<evidence type="ECO:0000313" key="3">
    <source>
        <dbReference type="Proteomes" id="UP001580346"/>
    </source>
</evidence>
<protein>
    <submittedName>
        <fullName evidence="2">PadR family transcriptional regulator</fullName>
    </submittedName>
</protein>
<dbReference type="RefSeq" id="WP_375357573.1">
    <property type="nucleotide sequence ID" value="NZ_JBHHMI010000029.1"/>
</dbReference>
<reference evidence="2 3" key="1">
    <citation type="submission" date="2024-09" db="EMBL/GenBank/DDBJ databases">
        <title>Paenibacillus zeirhizospherea sp. nov., isolated from surface of the maize (Zea mays) roots in a horticulture field, Hungary.</title>
        <authorList>
            <person name="Marton D."/>
            <person name="Farkas M."/>
            <person name="Bedics A."/>
            <person name="Toth E."/>
            <person name="Tancsics A."/>
            <person name="Boka K."/>
            <person name="Maroti G."/>
            <person name="Kriszt B."/>
            <person name="Cserhati M."/>
        </authorList>
    </citation>
    <scope>NUCLEOTIDE SEQUENCE [LARGE SCALE GENOMIC DNA]</scope>
    <source>
        <strain evidence="2 3">KCTC 33519</strain>
    </source>
</reference>
<proteinExistence type="predicted"/>
<gene>
    <name evidence="2" type="ORF">ACE41H_21295</name>
</gene>
<evidence type="ECO:0000313" key="2">
    <source>
        <dbReference type="EMBL" id="MFB5269300.1"/>
    </source>
</evidence>
<dbReference type="Proteomes" id="UP001580346">
    <property type="component" value="Unassembled WGS sequence"/>
</dbReference>
<dbReference type="InterPro" id="IPR036388">
    <property type="entry name" value="WH-like_DNA-bd_sf"/>
</dbReference>
<dbReference type="InterPro" id="IPR005149">
    <property type="entry name" value="Tscrpt_reg_PadR_N"/>
</dbReference>
<dbReference type="SUPFAM" id="SSF46785">
    <property type="entry name" value="Winged helix' DNA-binding domain"/>
    <property type="match status" value="1"/>
</dbReference>
<organism evidence="2 3">
    <name type="scientific">Paenibacillus enshidis</name>
    <dbReference type="NCBI Taxonomy" id="1458439"/>
    <lineage>
        <taxon>Bacteria</taxon>
        <taxon>Bacillati</taxon>
        <taxon>Bacillota</taxon>
        <taxon>Bacilli</taxon>
        <taxon>Bacillales</taxon>
        <taxon>Paenibacillaceae</taxon>
        <taxon>Paenibacillus</taxon>
    </lineage>
</organism>
<evidence type="ECO:0000259" key="1">
    <source>
        <dbReference type="Pfam" id="PF03551"/>
    </source>
</evidence>
<accession>A0ABV5AYM3</accession>
<dbReference type="EMBL" id="JBHHMI010000029">
    <property type="protein sequence ID" value="MFB5269300.1"/>
    <property type="molecule type" value="Genomic_DNA"/>
</dbReference>
<keyword evidence="3" id="KW-1185">Reference proteome</keyword>
<name>A0ABV5AYM3_9BACL</name>
<comment type="caution">
    <text evidence="2">The sequence shown here is derived from an EMBL/GenBank/DDBJ whole genome shotgun (WGS) entry which is preliminary data.</text>
</comment>
<dbReference type="Pfam" id="PF03551">
    <property type="entry name" value="PadR"/>
    <property type="match status" value="1"/>
</dbReference>
<sequence>MARNEYPIAKEESLGNLVKVQQIIDVIVLAELQQAQRYGNELEQIIIQRLGGFTTRTVGVNNGYLSTRLTKLAEAGHVFRAWEGDNRYNRYYKITDQGLLYFEQLIRELPERIDLVLSIYTGFKKYLGTFDHLR</sequence>
<dbReference type="Gene3D" id="1.10.10.10">
    <property type="entry name" value="Winged helix-like DNA-binding domain superfamily/Winged helix DNA-binding domain"/>
    <property type="match status" value="1"/>
</dbReference>
<dbReference type="InterPro" id="IPR036390">
    <property type="entry name" value="WH_DNA-bd_sf"/>
</dbReference>
<feature type="domain" description="Transcription regulator PadR N-terminal" evidence="1">
    <location>
        <begin position="28"/>
        <end position="101"/>
    </location>
</feature>